<protein>
    <submittedName>
        <fullName evidence="1">Uncharacterized protein</fullName>
    </submittedName>
</protein>
<dbReference type="STRING" id="693979.Bache_2391"/>
<evidence type="ECO:0000313" key="1">
    <source>
        <dbReference type="EMBL" id="ADV44358.1"/>
    </source>
</evidence>
<dbReference type="AlphaFoldDB" id="E6SU85"/>
<keyword evidence="2" id="KW-1185">Reference proteome</keyword>
<organism evidence="1 2">
    <name type="scientific">Bacteroides helcogenes (strain ATCC 35417 / DSM 20613 / JCM 6297 / CCUG 15421 / P 36-108)</name>
    <dbReference type="NCBI Taxonomy" id="693979"/>
    <lineage>
        <taxon>Bacteria</taxon>
        <taxon>Pseudomonadati</taxon>
        <taxon>Bacteroidota</taxon>
        <taxon>Bacteroidia</taxon>
        <taxon>Bacteroidales</taxon>
        <taxon>Bacteroidaceae</taxon>
        <taxon>Bacteroides</taxon>
    </lineage>
</organism>
<dbReference type="Proteomes" id="UP000008630">
    <property type="component" value="Chromosome"/>
</dbReference>
<proteinExistence type="predicted"/>
<reference evidence="1 2" key="2">
    <citation type="journal article" date="2011" name="Stand. Genomic Sci.">
        <title>Complete genome sequence of Bacteroides helcogenes type strain (P 36-108).</title>
        <authorList>
            <person name="Pati A."/>
            <person name="Gronow S."/>
            <person name="Zeytun A."/>
            <person name="Lapidus A."/>
            <person name="Nolan M."/>
            <person name="Hammon N."/>
            <person name="Deshpande S."/>
            <person name="Cheng J.F."/>
            <person name="Tapia R."/>
            <person name="Han C."/>
            <person name="Goodwin L."/>
            <person name="Pitluck S."/>
            <person name="Liolios K."/>
            <person name="Pagani I."/>
            <person name="Ivanova N."/>
            <person name="Mavromatis K."/>
            <person name="Chen A."/>
            <person name="Palaniappan K."/>
            <person name="Land M."/>
            <person name="Hauser L."/>
            <person name="Chang Y.J."/>
            <person name="Jeffries C.D."/>
            <person name="Detter J.C."/>
            <person name="Brambilla E."/>
            <person name="Rohde M."/>
            <person name="Goker M."/>
            <person name="Woyke T."/>
            <person name="Bristow J."/>
            <person name="Eisen J.A."/>
            <person name="Markowitz V."/>
            <person name="Hugenholtz P."/>
            <person name="Kyrpides N.C."/>
            <person name="Klenk H.P."/>
            <person name="Lucas S."/>
        </authorList>
    </citation>
    <scope>NUCLEOTIDE SEQUENCE [LARGE SCALE GENOMIC DNA]</scope>
    <source>
        <strain evidence="2">ATCC 35417 / DSM 20613 / JCM 6297 / CCUG 15421 / P 36-108</strain>
    </source>
</reference>
<evidence type="ECO:0000313" key="2">
    <source>
        <dbReference type="Proteomes" id="UP000008630"/>
    </source>
</evidence>
<accession>E6SU85</accession>
<dbReference type="KEGG" id="bhl:Bache_2391"/>
<dbReference type="PATRIC" id="fig|693979.3.peg.2505"/>
<dbReference type="RefSeq" id="WP_013547948.1">
    <property type="nucleotide sequence ID" value="NC_014933.1"/>
</dbReference>
<sequence length="109" mass="12255">MLKKENKILVVVSPDPAERNKLLSRLAVRLGFALIPSDAAKIISGDIHSTDLATAYFVFCSNYNFRGAVLTNQRLYEMAARGLCIAVGVRSIPREYEFICRVFYPEDLL</sequence>
<gene>
    <name evidence="1" type="ordered locus">Bache_2391</name>
</gene>
<dbReference type="eggNOG" id="ENOG5032IKH">
    <property type="taxonomic scope" value="Bacteria"/>
</dbReference>
<dbReference type="OrthoDB" id="1029364at2"/>
<name>E6SU85_BACT6</name>
<dbReference type="EMBL" id="CP002352">
    <property type="protein sequence ID" value="ADV44358.1"/>
    <property type="molecule type" value="Genomic_DNA"/>
</dbReference>
<dbReference type="HOGENOM" id="CLU_2191690_0_0_10"/>
<reference key="1">
    <citation type="submission" date="2010-11" db="EMBL/GenBank/DDBJ databases">
        <title>The complete genome of Bacteroides helcogenes P 36-108.</title>
        <authorList>
            <consortium name="US DOE Joint Genome Institute (JGI-PGF)"/>
            <person name="Lucas S."/>
            <person name="Copeland A."/>
            <person name="Lapidus A."/>
            <person name="Bruce D."/>
            <person name="Goodwin L."/>
            <person name="Pitluck S."/>
            <person name="Kyrpides N."/>
            <person name="Mavromatis K."/>
            <person name="Ivanova N."/>
            <person name="Zeytun A."/>
            <person name="Brettin T."/>
            <person name="Detter J.C."/>
            <person name="Tapia R."/>
            <person name="Han C."/>
            <person name="Land M."/>
            <person name="Hauser L."/>
            <person name="Markowitz V."/>
            <person name="Cheng J.-F."/>
            <person name="Hugenholtz P."/>
            <person name="Woyke T."/>
            <person name="Wu D."/>
            <person name="Gronow S."/>
            <person name="Wellnitz S."/>
            <person name="Brambilla E."/>
            <person name="Klenk H.-P."/>
            <person name="Eisen J.A."/>
        </authorList>
    </citation>
    <scope>NUCLEOTIDE SEQUENCE</scope>
    <source>
        <strain>P 36-108</strain>
    </source>
</reference>